<evidence type="ECO:0000313" key="6">
    <source>
        <dbReference type="EMBL" id="ESX02003.1"/>
    </source>
</evidence>
<comment type="caution">
    <text evidence="6">The sequence shown here is derived from an EMBL/GenBank/DDBJ whole genome shotgun (WGS) entry which is preliminary data.</text>
</comment>
<dbReference type="GO" id="GO:0005739">
    <property type="term" value="C:mitochondrion"/>
    <property type="evidence" value="ECO:0007669"/>
    <property type="project" value="UniProtKB-SubCell"/>
</dbReference>
<dbReference type="SUPFAM" id="SSF64602">
    <property type="entry name" value="F1 ATPase inhibitor, IF1, C-terminal domain"/>
    <property type="match status" value="1"/>
</dbReference>
<dbReference type="eggNOG" id="ENOG502SCJG">
    <property type="taxonomic scope" value="Eukaryota"/>
</dbReference>
<dbReference type="Proteomes" id="UP000008673">
    <property type="component" value="Unassembled WGS sequence"/>
</dbReference>
<keyword evidence="5" id="KW-0175">Coiled coil</keyword>
<organism evidence="6 7">
    <name type="scientific">Ogataea parapolymorpha (strain ATCC 26012 / BCRC 20466 / JCM 22074 / NRRL Y-7560 / DL-1)</name>
    <name type="common">Yeast</name>
    <name type="synonym">Hansenula polymorpha</name>
    <dbReference type="NCBI Taxonomy" id="871575"/>
    <lineage>
        <taxon>Eukaryota</taxon>
        <taxon>Fungi</taxon>
        <taxon>Dikarya</taxon>
        <taxon>Ascomycota</taxon>
        <taxon>Saccharomycotina</taxon>
        <taxon>Pichiomycetes</taxon>
        <taxon>Pichiales</taxon>
        <taxon>Pichiaceae</taxon>
        <taxon>Ogataea</taxon>
    </lineage>
</organism>
<evidence type="ECO:0000256" key="5">
    <source>
        <dbReference type="SAM" id="Coils"/>
    </source>
</evidence>
<comment type="similarity">
    <text evidence="2 4">Belongs to the ATPase inhibitor family.</text>
</comment>
<evidence type="ECO:0000256" key="2">
    <source>
        <dbReference type="ARBA" id="ARBA00010901"/>
    </source>
</evidence>
<dbReference type="OrthoDB" id="5532350at2759"/>
<comment type="subcellular location">
    <subcellularLocation>
        <location evidence="1">Mitochondrion</location>
    </subcellularLocation>
</comment>
<dbReference type="STRING" id="871575.W1QJF2"/>
<evidence type="ECO:0000256" key="4">
    <source>
        <dbReference type="RuleBase" id="RU368087"/>
    </source>
</evidence>
<proteinExistence type="inferred from homology"/>
<keyword evidence="7" id="KW-1185">Reference proteome</keyword>
<dbReference type="AlphaFoldDB" id="W1QJF2"/>
<dbReference type="Pfam" id="PF04568">
    <property type="entry name" value="IATP"/>
    <property type="match status" value="1"/>
</dbReference>
<accession>W1QJF2</accession>
<evidence type="ECO:0000256" key="3">
    <source>
        <dbReference type="ARBA" id="ARBA00023128"/>
    </source>
</evidence>
<dbReference type="EMBL" id="AEOI02000004">
    <property type="protein sequence ID" value="ESX02003.1"/>
    <property type="molecule type" value="Genomic_DNA"/>
</dbReference>
<dbReference type="Gene3D" id="1.20.5.500">
    <property type="entry name" value="Single helix bin"/>
    <property type="match status" value="1"/>
</dbReference>
<protein>
    <recommendedName>
        <fullName evidence="4">ATPase inhibitor, mitochondrial</fullName>
    </recommendedName>
</protein>
<evidence type="ECO:0000313" key="7">
    <source>
        <dbReference type="Proteomes" id="UP000008673"/>
    </source>
</evidence>
<dbReference type="RefSeq" id="XP_013936589.1">
    <property type="nucleotide sequence ID" value="XM_014081114.1"/>
</dbReference>
<feature type="coiled-coil region" evidence="5">
    <location>
        <begin position="51"/>
        <end position="78"/>
    </location>
</feature>
<dbReference type="KEGG" id="opa:HPODL_05125"/>
<dbReference type="GO" id="GO:0042030">
    <property type="term" value="F:ATPase inhibitor activity"/>
    <property type="evidence" value="ECO:0007669"/>
    <property type="project" value="InterPro"/>
</dbReference>
<name>W1QJF2_OGAPD</name>
<dbReference type="OMA" id="NQGGEHN"/>
<comment type="function">
    <text evidence="4">Inhibits the enzyme activity of ATPase.</text>
</comment>
<dbReference type="InterPro" id="IPR007648">
    <property type="entry name" value="ATPase_inhibitor_mt"/>
</dbReference>
<dbReference type="HOGENOM" id="CLU_145563_4_1_1"/>
<dbReference type="GeneID" id="25774548"/>
<keyword evidence="3" id="KW-0496">Mitochondrion</keyword>
<sequence length="82" mass="9394">MLSRNVAFASRTNRLAFARLYSEGSTGSTRSDGSSDAFTKREKAQEDYYIKKHQAEQIAKLREQLAKQKEQLDHLESSIKKD</sequence>
<evidence type="ECO:0000256" key="1">
    <source>
        <dbReference type="ARBA" id="ARBA00004173"/>
    </source>
</evidence>
<reference evidence="6 7" key="1">
    <citation type="journal article" date="2013" name="BMC Genomics">
        <title>Genome sequence and analysis of methylotrophic yeast Hansenula polymorpha DL1.</title>
        <authorList>
            <person name="Ravin N.V."/>
            <person name="Eldarov M.A."/>
            <person name="Kadnikov V.V."/>
            <person name="Beletsky A.V."/>
            <person name="Schneider J."/>
            <person name="Mardanova E.S."/>
            <person name="Smekalova E.M."/>
            <person name="Zvereva M.I."/>
            <person name="Dontsova O.A."/>
            <person name="Mardanov A.V."/>
            <person name="Skryabin K.G."/>
        </authorList>
    </citation>
    <scope>NUCLEOTIDE SEQUENCE [LARGE SCALE GENOMIC DNA]</scope>
    <source>
        <strain evidence="7">ATCC 26012 / BCRC 20466 / JCM 22074 / NRRL Y-7560 / DL-1</strain>
    </source>
</reference>
<gene>
    <name evidence="6" type="ORF">HPODL_05125</name>
</gene>